<reference evidence="9" key="2">
    <citation type="journal article" date="2023" name="ISME Commun">
        <title>Characterization of a bloom-associated alphaproteobacterial lineage, 'Candidatus Phycosocius': insights into freshwater algal-bacterial interactions.</title>
        <authorList>
            <person name="Tanabe Y."/>
            <person name="Yamaguchi H."/>
            <person name="Yoshida M."/>
            <person name="Kai A."/>
            <person name="Okazaki Y."/>
        </authorList>
    </citation>
    <scope>NUCLEOTIDE SEQUENCE</scope>
    <source>
        <strain evidence="9">BOTRYCO-1</strain>
    </source>
</reference>
<dbReference type="HAMAP" id="MF_00523">
    <property type="entry name" value="LpxD"/>
    <property type="match status" value="1"/>
</dbReference>
<evidence type="ECO:0000256" key="5">
    <source>
        <dbReference type="ARBA" id="ARBA00023098"/>
    </source>
</evidence>
<gene>
    <name evidence="7 9" type="primary">lpxD</name>
    <name evidence="9" type="ORF">PsB1_0271</name>
</gene>
<dbReference type="EC" id="2.3.1.191" evidence="7"/>
<dbReference type="InterPro" id="IPR011004">
    <property type="entry name" value="Trimer_LpxA-like_sf"/>
</dbReference>
<keyword evidence="3 7" id="KW-0808">Transferase</keyword>
<proteinExistence type="inferred from homology"/>
<reference evidence="9" key="1">
    <citation type="submission" date="2021-05" db="EMBL/GenBank/DDBJ databases">
        <authorList>
            <person name="Tanabe Y."/>
        </authorList>
    </citation>
    <scope>NUCLEOTIDE SEQUENCE</scope>
    <source>
        <strain evidence="9">BOTRYCO-1</strain>
    </source>
</reference>
<name>A0ABQ4PT08_9PROT</name>
<protein>
    <recommendedName>
        <fullName evidence="7">UDP-3-O-acylglucosamine N-acyltransferase</fullName>
        <ecNumber evidence="7">2.3.1.191</ecNumber>
    </recommendedName>
</protein>
<keyword evidence="4 7" id="KW-0677">Repeat</keyword>
<evidence type="ECO:0000256" key="4">
    <source>
        <dbReference type="ARBA" id="ARBA00022737"/>
    </source>
</evidence>
<keyword evidence="2 7" id="KW-0441">Lipid A biosynthesis</keyword>
<organism evidence="9 10">
    <name type="scientific">Candidatus Phycosocius spiralis</name>
    <dbReference type="NCBI Taxonomy" id="2815099"/>
    <lineage>
        <taxon>Bacteria</taxon>
        <taxon>Pseudomonadati</taxon>
        <taxon>Pseudomonadota</taxon>
        <taxon>Alphaproteobacteria</taxon>
        <taxon>Caulobacterales</taxon>
        <taxon>Caulobacterales incertae sedis</taxon>
        <taxon>Candidatus Phycosocius</taxon>
    </lineage>
</organism>
<keyword evidence="6 7" id="KW-0012">Acyltransferase</keyword>
<dbReference type="InterPro" id="IPR001451">
    <property type="entry name" value="Hexapep"/>
</dbReference>
<evidence type="ECO:0000256" key="3">
    <source>
        <dbReference type="ARBA" id="ARBA00022679"/>
    </source>
</evidence>
<dbReference type="EMBL" id="BPFZ01000001">
    <property type="protein sequence ID" value="GIU66117.1"/>
    <property type="molecule type" value="Genomic_DNA"/>
</dbReference>
<comment type="catalytic activity">
    <reaction evidence="7">
        <text>a UDP-3-O-[(3R)-3-hydroxyacyl]-alpha-D-glucosamine + a (3R)-hydroxyacyl-[ACP] = a UDP-2-N,3-O-bis[(3R)-3-hydroxyacyl]-alpha-D-glucosamine + holo-[ACP] + H(+)</text>
        <dbReference type="Rhea" id="RHEA:53836"/>
        <dbReference type="Rhea" id="RHEA-COMP:9685"/>
        <dbReference type="Rhea" id="RHEA-COMP:9945"/>
        <dbReference type="ChEBI" id="CHEBI:15378"/>
        <dbReference type="ChEBI" id="CHEBI:64479"/>
        <dbReference type="ChEBI" id="CHEBI:78827"/>
        <dbReference type="ChEBI" id="CHEBI:137740"/>
        <dbReference type="ChEBI" id="CHEBI:137748"/>
        <dbReference type="EC" id="2.3.1.191"/>
    </reaction>
</comment>
<feature type="domain" description="UDP-3-O-[3-hydroxymyristoyl] glucosamine N-acyltransferase non-repeat region" evidence="8">
    <location>
        <begin position="36"/>
        <end position="101"/>
    </location>
</feature>
<dbReference type="InterPro" id="IPR020573">
    <property type="entry name" value="UDP_GlcNAc_AcTrfase_non-rep"/>
</dbReference>
<accession>A0ABQ4PT08</accession>
<dbReference type="Pfam" id="PF00132">
    <property type="entry name" value="Hexapep"/>
    <property type="match status" value="1"/>
</dbReference>
<evidence type="ECO:0000256" key="6">
    <source>
        <dbReference type="ARBA" id="ARBA00023315"/>
    </source>
</evidence>
<evidence type="ECO:0000259" key="8">
    <source>
        <dbReference type="Pfam" id="PF04613"/>
    </source>
</evidence>
<comment type="pathway">
    <text evidence="7">Bacterial outer membrane biogenesis; LPS lipid A biosynthesis.</text>
</comment>
<dbReference type="Gene3D" id="3.40.1390.10">
    <property type="entry name" value="MurE/MurF, N-terminal domain"/>
    <property type="match status" value="1"/>
</dbReference>
<dbReference type="Gene3D" id="2.160.10.10">
    <property type="entry name" value="Hexapeptide repeat proteins"/>
    <property type="match status" value="1"/>
</dbReference>
<dbReference type="CDD" id="cd03352">
    <property type="entry name" value="LbH_LpxD"/>
    <property type="match status" value="1"/>
</dbReference>
<keyword evidence="5 7" id="KW-0443">Lipid metabolism</keyword>
<dbReference type="Pfam" id="PF14602">
    <property type="entry name" value="Hexapep_2"/>
    <property type="match status" value="1"/>
</dbReference>
<dbReference type="Pfam" id="PF04613">
    <property type="entry name" value="LpxD"/>
    <property type="match status" value="1"/>
</dbReference>
<evidence type="ECO:0000313" key="10">
    <source>
        <dbReference type="Proteomes" id="UP001161064"/>
    </source>
</evidence>
<comment type="caution">
    <text evidence="9">The sequence shown here is derived from an EMBL/GenBank/DDBJ whole genome shotgun (WGS) entry which is preliminary data.</text>
</comment>
<dbReference type="PROSITE" id="PS00101">
    <property type="entry name" value="HEXAPEP_TRANSFERASES"/>
    <property type="match status" value="1"/>
</dbReference>
<keyword evidence="1 7" id="KW-0444">Lipid biosynthesis</keyword>
<evidence type="ECO:0000256" key="2">
    <source>
        <dbReference type="ARBA" id="ARBA00022556"/>
    </source>
</evidence>
<comment type="function">
    <text evidence="7">Catalyzes the N-acylation of UDP-3-O-acylglucosamine using 3-hydroxyacyl-ACP as the acyl donor. Is involved in the biosynthesis of lipid A, a phosphorylated glycolipid that anchors the lipopolysaccharide to the outer membrane of the cell.</text>
</comment>
<dbReference type="Proteomes" id="UP001161064">
    <property type="component" value="Unassembled WGS sequence"/>
</dbReference>
<comment type="similarity">
    <text evidence="7">Belongs to the transferase hexapeptide repeat family. LpxD subfamily.</text>
</comment>
<dbReference type="NCBIfam" id="NF002060">
    <property type="entry name" value="PRK00892.1"/>
    <property type="match status" value="1"/>
</dbReference>
<comment type="subunit">
    <text evidence="7">Homotrimer.</text>
</comment>
<evidence type="ECO:0000313" key="9">
    <source>
        <dbReference type="EMBL" id="GIU66117.1"/>
    </source>
</evidence>
<dbReference type="PANTHER" id="PTHR43378:SF2">
    <property type="entry name" value="UDP-3-O-ACYLGLUCOSAMINE N-ACYLTRANSFERASE 1, MITOCHONDRIAL-RELATED"/>
    <property type="match status" value="1"/>
</dbReference>
<evidence type="ECO:0000256" key="7">
    <source>
        <dbReference type="HAMAP-Rule" id="MF_00523"/>
    </source>
</evidence>
<dbReference type="RefSeq" id="WP_284358584.1">
    <property type="nucleotide sequence ID" value="NZ_BPFZ01000001.1"/>
</dbReference>
<dbReference type="SUPFAM" id="SSF51161">
    <property type="entry name" value="Trimeric LpxA-like enzymes"/>
    <property type="match status" value="1"/>
</dbReference>
<dbReference type="PANTHER" id="PTHR43378">
    <property type="entry name" value="UDP-3-O-ACYLGLUCOSAMINE N-ACYLTRANSFERASE"/>
    <property type="match status" value="1"/>
</dbReference>
<keyword evidence="10" id="KW-1185">Reference proteome</keyword>
<dbReference type="NCBIfam" id="TIGR01853">
    <property type="entry name" value="lipid_A_lpxD"/>
    <property type="match status" value="1"/>
</dbReference>
<dbReference type="InterPro" id="IPR018357">
    <property type="entry name" value="Hexapep_transf_CS"/>
</dbReference>
<dbReference type="InterPro" id="IPR007691">
    <property type="entry name" value="LpxD"/>
</dbReference>
<evidence type="ECO:0000256" key="1">
    <source>
        <dbReference type="ARBA" id="ARBA00022516"/>
    </source>
</evidence>
<sequence length="346" mass="35625">MIDPRFYTLLGPKSLMEVALSVGATCPQGYDPLLDLHSCAPLEAAYPGQLVFCHGPQKGEAAIQTSASACLIRAEDALRLPKHVAPLIVNEPRASFALAAASLVQRRDFESGAPAIPTSVSLNSDVILGHGVVLGEDVEIGQATTIGPNTVIGPGVVIGRHCRIGANVTIYCALIGDRVTIASGSVIGETGFGVAPTPDGPEDVPQLGRAILQDDVSIGSLCAVDRGAFGDTVVGMGCKIDNFTQIAHNCQLGLGVVIAAFGGISGSCEIGDQVLMGGRVGIADHVKIGAKVTVAAGSGVLNSIPAGESWGGYPAKPMRQWMRETVALKRLVTTTPTKAETAGEER</sequence>
<feature type="active site" description="Proton acceptor" evidence="7">
    <location>
        <position position="248"/>
    </location>
</feature>